<evidence type="ECO:0000259" key="4">
    <source>
        <dbReference type="PROSITE" id="PS50987"/>
    </source>
</evidence>
<keyword evidence="6" id="KW-1185">Reference proteome</keyword>
<evidence type="ECO:0000256" key="2">
    <source>
        <dbReference type="ARBA" id="ARBA00023125"/>
    </source>
</evidence>
<dbReference type="InterPro" id="IPR001845">
    <property type="entry name" value="HTH_ArsR_DNA-bd_dom"/>
</dbReference>
<dbReference type="Gene3D" id="1.10.10.10">
    <property type="entry name" value="Winged helix-like DNA-binding domain superfamily/Winged helix DNA-binding domain"/>
    <property type="match status" value="1"/>
</dbReference>
<dbReference type="InterPro" id="IPR011991">
    <property type="entry name" value="ArsR-like_HTH"/>
</dbReference>
<dbReference type="InterPro" id="IPR036388">
    <property type="entry name" value="WH-like_DNA-bd_sf"/>
</dbReference>
<reference evidence="5 6" key="1">
    <citation type="submission" date="2023-10" db="EMBL/GenBank/DDBJ databases">
        <title>Virgibacillus soli CC-YMP-6 genome.</title>
        <authorList>
            <person name="Miliotis G."/>
            <person name="Sengupta P."/>
            <person name="Hameed A."/>
            <person name="Chuvochina M."/>
            <person name="Mcdonagh F."/>
            <person name="Simpson A.C."/>
            <person name="Singh N.K."/>
            <person name="Rekha P.D."/>
            <person name="Raman K."/>
            <person name="Hugenholtz P."/>
            <person name="Venkateswaran K."/>
        </authorList>
    </citation>
    <scope>NUCLEOTIDE SEQUENCE [LARGE SCALE GENOMIC DNA]</scope>
    <source>
        <strain evidence="5 6">CC-YMP-6</strain>
    </source>
</reference>
<evidence type="ECO:0000256" key="3">
    <source>
        <dbReference type="ARBA" id="ARBA00023163"/>
    </source>
</evidence>
<dbReference type="InterPro" id="IPR051081">
    <property type="entry name" value="HTH_MetalResp_TranReg"/>
</dbReference>
<keyword evidence="3" id="KW-0804">Transcription</keyword>
<dbReference type="PANTHER" id="PTHR33154:SF18">
    <property type="entry name" value="ARSENICAL RESISTANCE OPERON REPRESSOR"/>
    <property type="match status" value="1"/>
</dbReference>
<dbReference type="PROSITE" id="PS50987">
    <property type="entry name" value="HTH_ARSR_2"/>
    <property type="match status" value="1"/>
</dbReference>
<accession>A0ABU5CWN5</accession>
<dbReference type="CDD" id="cd00090">
    <property type="entry name" value="HTH_ARSR"/>
    <property type="match status" value="1"/>
</dbReference>
<dbReference type="SMART" id="SM00418">
    <property type="entry name" value="HTH_ARSR"/>
    <property type="match status" value="1"/>
</dbReference>
<dbReference type="PRINTS" id="PR00778">
    <property type="entry name" value="HTHARSR"/>
</dbReference>
<proteinExistence type="predicted"/>
<dbReference type="EMBL" id="JAWDIQ010000003">
    <property type="protein sequence ID" value="MDY0409840.1"/>
    <property type="molecule type" value="Genomic_DNA"/>
</dbReference>
<dbReference type="Pfam" id="PF01022">
    <property type="entry name" value="HTH_5"/>
    <property type="match status" value="1"/>
</dbReference>
<sequence>MDILNTTSRKRETYQVAFTYSPLWECALGIAAITNTKMLHTLEKPTSYWQALKEGFSEELLNELKYVEENNTWKALLQLLHSFEGQGLTDFCDYINGLHTYQLKFICLPYIGDQYQDVRKKAAHADKEANLGLINVTKDNPFFPQYVDFIFHVNPDKLKQHLVSVMSNWFYAVVEPSLKRVTEILEIDYQSKISMAETLNPEQLVHWATGGVDYLPEPSVHKVLLIPQYVYRPWNIEADIEGTKVFYYPVSNKSLSPEDKYMPSNFMVQKYKALGDEVRLKIVKILFENARSLQEITEILNMGKSTVHHHLKILRASKIVEIKESKYCLRLHVLTMLDQELKGFLKNE</sequence>
<keyword evidence="2" id="KW-0238">DNA-binding</keyword>
<dbReference type="Proteomes" id="UP001275315">
    <property type="component" value="Unassembled WGS sequence"/>
</dbReference>
<gene>
    <name evidence="5" type="ORF">RWD45_16245</name>
</gene>
<feature type="domain" description="HTH arsR-type" evidence="4">
    <location>
        <begin position="259"/>
        <end position="348"/>
    </location>
</feature>
<dbReference type="PANTHER" id="PTHR33154">
    <property type="entry name" value="TRANSCRIPTIONAL REGULATOR, ARSR FAMILY"/>
    <property type="match status" value="1"/>
</dbReference>
<evidence type="ECO:0000313" key="5">
    <source>
        <dbReference type="EMBL" id="MDY0409840.1"/>
    </source>
</evidence>
<name>A0ABU5CWN5_9BACI</name>
<protein>
    <submittedName>
        <fullName evidence="5">Metalloregulator ArsR/SmtB family transcription factor</fullName>
    </submittedName>
</protein>
<dbReference type="RefSeq" id="WP_320380695.1">
    <property type="nucleotide sequence ID" value="NZ_JAWDIQ010000003.1"/>
</dbReference>
<evidence type="ECO:0000256" key="1">
    <source>
        <dbReference type="ARBA" id="ARBA00023015"/>
    </source>
</evidence>
<dbReference type="SUPFAM" id="SSF46785">
    <property type="entry name" value="Winged helix' DNA-binding domain"/>
    <property type="match status" value="1"/>
</dbReference>
<keyword evidence="1" id="KW-0805">Transcription regulation</keyword>
<organism evidence="5 6">
    <name type="scientific">Paracerasibacillus soli</name>
    <dbReference type="NCBI Taxonomy" id="480284"/>
    <lineage>
        <taxon>Bacteria</taxon>
        <taxon>Bacillati</taxon>
        <taxon>Bacillota</taxon>
        <taxon>Bacilli</taxon>
        <taxon>Bacillales</taxon>
        <taxon>Bacillaceae</taxon>
        <taxon>Paracerasibacillus</taxon>
    </lineage>
</organism>
<evidence type="ECO:0000313" key="6">
    <source>
        <dbReference type="Proteomes" id="UP001275315"/>
    </source>
</evidence>
<comment type="caution">
    <text evidence="5">The sequence shown here is derived from an EMBL/GenBank/DDBJ whole genome shotgun (WGS) entry which is preliminary data.</text>
</comment>
<dbReference type="InterPro" id="IPR036390">
    <property type="entry name" value="WH_DNA-bd_sf"/>
</dbReference>